<reference evidence="2 3" key="1">
    <citation type="journal article" date="2013" name="BMC Genomics">
        <title>Reconstruction of the lipid metabolism for the microalga Monoraphidium neglectum from its genome sequence reveals characteristics suitable for biofuel production.</title>
        <authorList>
            <person name="Bogen C."/>
            <person name="Al-Dilaimi A."/>
            <person name="Albersmeier A."/>
            <person name="Wichmann J."/>
            <person name="Grundmann M."/>
            <person name="Rupp O."/>
            <person name="Lauersen K.J."/>
            <person name="Blifernez-Klassen O."/>
            <person name="Kalinowski J."/>
            <person name="Goesmann A."/>
            <person name="Mussgnug J.H."/>
            <person name="Kruse O."/>
        </authorList>
    </citation>
    <scope>NUCLEOTIDE SEQUENCE [LARGE SCALE GENOMIC DNA]</scope>
    <source>
        <strain evidence="2 3">SAG 48.87</strain>
    </source>
</reference>
<accession>A0A0D2M5H4</accession>
<dbReference type="KEGG" id="mng:MNEG_9249"/>
<gene>
    <name evidence="2" type="ORF">MNEG_9249</name>
</gene>
<protein>
    <submittedName>
        <fullName evidence="2">Uncharacterized protein</fullName>
    </submittedName>
</protein>
<dbReference type="Proteomes" id="UP000054498">
    <property type="component" value="Unassembled WGS sequence"/>
</dbReference>
<sequence>MLNHRQQAIGAKSRAFTAGNKPPVPRGRRAAVTCRAGPQDAARSAAAFVAAASLVL</sequence>
<dbReference type="RefSeq" id="XP_013897734.1">
    <property type="nucleotide sequence ID" value="XM_014042280.1"/>
</dbReference>
<dbReference type="GeneID" id="25742124"/>
<organism evidence="2 3">
    <name type="scientific">Monoraphidium neglectum</name>
    <dbReference type="NCBI Taxonomy" id="145388"/>
    <lineage>
        <taxon>Eukaryota</taxon>
        <taxon>Viridiplantae</taxon>
        <taxon>Chlorophyta</taxon>
        <taxon>core chlorophytes</taxon>
        <taxon>Chlorophyceae</taxon>
        <taxon>CS clade</taxon>
        <taxon>Sphaeropleales</taxon>
        <taxon>Selenastraceae</taxon>
        <taxon>Monoraphidium</taxon>
    </lineage>
</organism>
<feature type="non-terminal residue" evidence="2">
    <location>
        <position position="56"/>
    </location>
</feature>
<name>A0A0D2M5H4_9CHLO</name>
<proteinExistence type="predicted"/>
<feature type="region of interest" description="Disordered" evidence="1">
    <location>
        <begin position="1"/>
        <end position="28"/>
    </location>
</feature>
<keyword evidence="3" id="KW-1185">Reference proteome</keyword>
<evidence type="ECO:0000256" key="1">
    <source>
        <dbReference type="SAM" id="MobiDB-lite"/>
    </source>
</evidence>
<dbReference type="AlphaFoldDB" id="A0A0D2M5H4"/>
<evidence type="ECO:0000313" key="2">
    <source>
        <dbReference type="EMBL" id="KIY98714.1"/>
    </source>
</evidence>
<dbReference type="EMBL" id="KK102089">
    <property type="protein sequence ID" value="KIY98714.1"/>
    <property type="molecule type" value="Genomic_DNA"/>
</dbReference>
<evidence type="ECO:0000313" key="3">
    <source>
        <dbReference type="Proteomes" id="UP000054498"/>
    </source>
</evidence>